<dbReference type="CDD" id="cd13671">
    <property type="entry name" value="PBP2_TRAP_SBP_like_3"/>
    <property type="match status" value="1"/>
</dbReference>
<dbReference type="InterPro" id="IPR018389">
    <property type="entry name" value="DctP_fam"/>
</dbReference>
<dbReference type="EMBL" id="JADFFK010000038">
    <property type="protein sequence ID" value="MBE9640592.1"/>
    <property type="molecule type" value="Genomic_DNA"/>
</dbReference>
<gene>
    <name evidence="5" type="ORF">IQ782_27455</name>
</gene>
<dbReference type="RefSeq" id="WP_194137860.1">
    <property type="nucleotide sequence ID" value="NZ_JADFFK010000038.1"/>
</dbReference>
<dbReference type="InterPro" id="IPR004682">
    <property type="entry name" value="TRAP_DctP"/>
</dbReference>
<comment type="caution">
    <text evidence="5">The sequence shown here is derived from an EMBL/GenBank/DDBJ whole genome shotgun (WGS) entry which is preliminary data.</text>
</comment>
<dbReference type="PANTHER" id="PTHR33376:SF2">
    <property type="entry name" value="DICARBOXYLATE-BINDING PERIPLASMIC PROTEIN"/>
    <property type="match status" value="1"/>
</dbReference>
<evidence type="ECO:0000256" key="1">
    <source>
        <dbReference type="ARBA" id="ARBA00004418"/>
    </source>
</evidence>
<keyword evidence="3" id="KW-0574">Periplasm</keyword>
<proteinExistence type="predicted"/>
<dbReference type="Pfam" id="PF03480">
    <property type="entry name" value="DctP"/>
    <property type="match status" value="1"/>
</dbReference>
<dbReference type="NCBIfam" id="NF037995">
    <property type="entry name" value="TRAP_S1"/>
    <property type="match status" value="1"/>
</dbReference>
<evidence type="ECO:0000256" key="2">
    <source>
        <dbReference type="ARBA" id="ARBA00022729"/>
    </source>
</evidence>
<keyword evidence="2 4" id="KW-0732">Signal</keyword>
<comment type="subcellular location">
    <subcellularLocation>
        <location evidence="1">Periplasm</location>
    </subcellularLocation>
</comment>
<evidence type="ECO:0000313" key="6">
    <source>
        <dbReference type="Proteomes" id="UP000607796"/>
    </source>
</evidence>
<feature type="chain" id="PRO_5045680264" evidence="4">
    <location>
        <begin position="22"/>
        <end position="323"/>
    </location>
</feature>
<reference evidence="5 6" key="1">
    <citation type="journal article" date="2021" name="Int. J. Syst. Evol. Microbiol.">
        <title>Salipiger mangrovisoli sp. nov., isolated from mangrove soil and the proposal for the reclassification of Paraphaeobacter pallidus as Salipiger pallidus comb. nov.</title>
        <authorList>
            <person name="Du J."/>
            <person name="Liu Y."/>
            <person name="Pei T."/>
            <person name="Deng M.R."/>
            <person name="Zhu H."/>
        </authorList>
    </citation>
    <scope>NUCLEOTIDE SEQUENCE [LARGE SCALE GENOMIC DNA]</scope>
    <source>
        <strain evidence="5 6">6D45A</strain>
    </source>
</reference>
<evidence type="ECO:0000256" key="3">
    <source>
        <dbReference type="ARBA" id="ARBA00022764"/>
    </source>
</evidence>
<dbReference type="Proteomes" id="UP000607796">
    <property type="component" value="Unassembled WGS sequence"/>
</dbReference>
<keyword evidence="6" id="KW-1185">Reference proteome</keyword>
<evidence type="ECO:0000256" key="4">
    <source>
        <dbReference type="SAM" id="SignalP"/>
    </source>
</evidence>
<dbReference type="NCBIfam" id="TIGR00787">
    <property type="entry name" value="dctP"/>
    <property type="match status" value="1"/>
</dbReference>
<evidence type="ECO:0000313" key="5">
    <source>
        <dbReference type="EMBL" id="MBE9640592.1"/>
    </source>
</evidence>
<accession>A0ABR9XAY4</accession>
<dbReference type="InterPro" id="IPR038404">
    <property type="entry name" value="TRAP_DctP_sf"/>
</dbReference>
<dbReference type="PIRSF" id="PIRSF006470">
    <property type="entry name" value="DctB"/>
    <property type="match status" value="1"/>
</dbReference>
<name>A0ABR9XAY4_9RHOB</name>
<feature type="signal peptide" evidence="4">
    <location>
        <begin position="1"/>
        <end position="21"/>
    </location>
</feature>
<sequence>MTRLFRSIGAAALATTLLAGAAAAQTTLRLAENQPEGSPVTEAMMKFAELAEQYSDGALTVQVFAGGQLGQETETIEQAQAGIVDLTRVNTVTLANVTPSVAVFTLPYIFRDLDHKYAVLDSDIGQEVRDDMQDAGLVGFDFMEAGTRSFYTRSDVPLSGLEDLKGLKIRVQNAPVVIRMVELLGAVPTPMNFGEVFSSLQSGVIDGAENDFVSFETSGHAEVATNYITDGHLSPPAILLMNKMRFDSLPAEQQEAISKAAHEAAIFERKLMIEANEAARKTVEAQGVTVTDLDNTPFREAIQPIYAEFPELGDLIERINAVE</sequence>
<dbReference type="Gene3D" id="3.40.190.170">
    <property type="entry name" value="Bacterial extracellular solute-binding protein, family 7"/>
    <property type="match status" value="1"/>
</dbReference>
<dbReference type="PANTHER" id="PTHR33376">
    <property type="match status" value="1"/>
</dbReference>
<organism evidence="5 6">
    <name type="scientific">Salipiger mangrovisoli</name>
    <dbReference type="NCBI Taxonomy" id="2865933"/>
    <lineage>
        <taxon>Bacteria</taxon>
        <taxon>Pseudomonadati</taxon>
        <taxon>Pseudomonadota</taxon>
        <taxon>Alphaproteobacteria</taxon>
        <taxon>Rhodobacterales</taxon>
        <taxon>Roseobacteraceae</taxon>
        <taxon>Salipiger</taxon>
    </lineage>
</organism>
<protein>
    <submittedName>
        <fullName evidence="5">TRAP transporter substrate-binding protein</fullName>
    </submittedName>
</protein>